<name>A0ABY7G2K6_MYAAR</name>
<evidence type="ECO:0000313" key="2">
    <source>
        <dbReference type="EMBL" id="WAR28142.1"/>
    </source>
</evidence>
<dbReference type="InterPro" id="IPR012444">
    <property type="entry name" value="DUF1647"/>
</dbReference>
<proteinExistence type="predicted"/>
<organism evidence="2 3">
    <name type="scientific">Mya arenaria</name>
    <name type="common">Soft-shell clam</name>
    <dbReference type="NCBI Taxonomy" id="6604"/>
    <lineage>
        <taxon>Eukaryota</taxon>
        <taxon>Metazoa</taxon>
        <taxon>Spiralia</taxon>
        <taxon>Lophotrochozoa</taxon>
        <taxon>Mollusca</taxon>
        <taxon>Bivalvia</taxon>
        <taxon>Autobranchia</taxon>
        <taxon>Heteroconchia</taxon>
        <taxon>Euheterodonta</taxon>
        <taxon>Imparidentia</taxon>
        <taxon>Neoheterodontei</taxon>
        <taxon>Myida</taxon>
        <taxon>Myoidea</taxon>
        <taxon>Myidae</taxon>
        <taxon>Mya</taxon>
    </lineage>
</organism>
<dbReference type="Pfam" id="PF07801">
    <property type="entry name" value="DUF1647"/>
    <property type="match status" value="1"/>
</dbReference>
<feature type="non-terminal residue" evidence="2">
    <location>
        <position position="497"/>
    </location>
</feature>
<sequence>MIDGDDRVDSVIDGDDRVDSVIDGDDRVDSMIDGDDRVDSVIDGDDRVDSMIDGDDRVDSVIDGDDRVDSVIDGGDRVDSMIDGDDRVDSMIDGDDRVDSVIDGDDRVDSVIDGVEMVDSKIDGDDRVDSLIDWVDMVDSVINGVDMIDSMIDRDDRVDSVIGGVDMVDSVIDGVDRADRVDNPESHGDPVFVTAASSNHFTEVLGLIENMNAVVRRWMPHFTLYIFNLGLNNTELNQYFVSKFAIFQIRNVCRCHILRFPFDRFPDHVRVLFGYTFKPLSIQLIAKDHPFLVWMDTSVRFKSVDPRPMFRSCRHQGVVGVKGSGSIARRTLPNTFAYFNKEPCAFRKLPEIQATFIVLTVDRFVSESIIKPWVGCALTPGCMLPQPDPQPYINCFTHGDVYGECHRFDQSVLGILLYANYGSDIYHEQLSDNGPHFCMKRACSSNGIGIRLPLIQYVRDSILISCYLANVIPMNRIKPSPENGRTPSDSAHPSPRL</sequence>
<keyword evidence="3" id="KW-1185">Reference proteome</keyword>
<dbReference type="EMBL" id="CP111026">
    <property type="protein sequence ID" value="WAR28142.1"/>
    <property type="molecule type" value="Genomic_DNA"/>
</dbReference>
<accession>A0ABY7G2K6</accession>
<dbReference type="PANTHER" id="PTHR31389:SF4">
    <property type="entry name" value="LD39211P"/>
    <property type="match status" value="1"/>
</dbReference>
<protein>
    <submittedName>
        <fullName evidence="2">R1AB-like protein</fullName>
    </submittedName>
</protein>
<dbReference type="PANTHER" id="PTHR31389">
    <property type="entry name" value="LD39211P"/>
    <property type="match status" value="1"/>
</dbReference>
<evidence type="ECO:0000256" key="1">
    <source>
        <dbReference type="SAM" id="MobiDB-lite"/>
    </source>
</evidence>
<dbReference type="Proteomes" id="UP001164746">
    <property type="component" value="Chromosome 15"/>
</dbReference>
<evidence type="ECO:0000313" key="3">
    <source>
        <dbReference type="Proteomes" id="UP001164746"/>
    </source>
</evidence>
<feature type="region of interest" description="Disordered" evidence="1">
    <location>
        <begin position="478"/>
        <end position="497"/>
    </location>
</feature>
<gene>
    <name evidence="2" type="ORF">MAR_013846</name>
</gene>
<reference evidence="2" key="1">
    <citation type="submission" date="2022-11" db="EMBL/GenBank/DDBJ databases">
        <title>Centuries of genome instability and evolution in soft-shell clam transmissible cancer (bioRxiv).</title>
        <authorList>
            <person name="Hart S.F.M."/>
            <person name="Yonemitsu M.A."/>
            <person name="Giersch R.M."/>
            <person name="Beal B.F."/>
            <person name="Arriagada G."/>
            <person name="Davis B.W."/>
            <person name="Ostrander E.A."/>
            <person name="Goff S.P."/>
            <person name="Metzger M.J."/>
        </authorList>
    </citation>
    <scope>NUCLEOTIDE SEQUENCE</scope>
    <source>
        <strain evidence="2">MELC-2E11</strain>
        <tissue evidence="2">Siphon/mantle</tissue>
    </source>
</reference>